<dbReference type="Proteomes" id="UP000033072">
    <property type="component" value="Chromosome"/>
</dbReference>
<gene>
    <name evidence="1" type="ORF">MSLAZ_2295</name>
</gene>
<name>A0A0E3S5B2_9EURY</name>
<dbReference type="AlphaFoldDB" id="A0A0E3S5B2"/>
<keyword evidence="2" id="KW-1185">Reference proteome</keyword>
<dbReference type="EMBL" id="CP009515">
    <property type="protein sequence ID" value="AKB75556.1"/>
    <property type="molecule type" value="Genomic_DNA"/>
</dbReference>
<accession>A0A0E3S5B2</accession>
<dbReference type="PATRIC" id="fig|1434111.4.peg.3050"/>
<reference evidence="1 2" key="1">
    <citation type="submission" date="2014-07" db="EMBL/GenBank/DDBJ databases">
        <title>Methanogenic archaea and the global carbon cycle.</title>
        <authorList>
            <person name="Henriksen J.R."/>
            <person name="Luke J."/>
            <person name="Reinhart S."/>
            <person name="Benedict M.N."/>
            <person name="Youngblut N.D."/>
            <person name="Metcalf M.E."/>
            <person name="Whitaker R.J."/>
            <person name="Metcalf W.W."/>
        </authorList>
    </citation>
    <scope>NUCLEOTIDE SEQUENCE [LARGE SCALE GENOMIC DNA]</scope>
    <source>
        <strain evidence="1 2">Z-7289</strain>
    </source>
</reference>
<evidence type="ECO:0000313" key="1">
    <source>
        <dbReference type="EMBL" id="AKB75556.1"/>
    </source>
</evidence>
<protein>
    <submittedName>
        <fullName evidence="1">Uncharacterized protein</fullName>
    </submittedName>
</protein>
<proteinExistence type="predicted"/>
<dbReference type="KEGG" id="mls:MSLAZ_2295"/>
<dbReference type="HOGENOM" id="CLU_2581438_0_0_2"/>
<evidence type="ECO:0000313" key="2">
    <source>
        <dbReference type="Proteomes" id="UP000033072"/>
    </source>
</evidence>
<organism evidence="1 2">
    <name type="scientific">Methanosarcina lacustris Z-7289</name>
    <dbReference type="NCBI Taxonomy" id="1434111"/>
    <lineage>
        <taxon>Archaea</taxon>
        <taxon>Methanobacteriati</taxon>
        <taxon>Methanobacteriota</taxon>
        <taxon>Stenosarchaea group</taxon>
        <taxon>Methanomicrobia</taxon>
        <taxon>Methanosarcinales</taxon>
        <taxon>Methanosarcinaceae</taxon>
        <taxon>Methanosarcina</taxon>
    </lineage>
</organism>
<sequence>MFGEWKEDQSGYNDEVTTTHILKVSSKDHITLHETSEYFSCAPKNGGRSKTEKTFTISIEKLKTLIKENCETQNVSYKHP</sequence>